<dbReference type="GO" id="GO:0006751">
    <property type="term" value="P:glutathione catabolic process"/>
    <property type="evidence" value="ECO:0007669"/>
    <property type="project" value="InterPro"/>
</dbReference>
<dbReference type="EnsemblMetazoa" id="CLYHEMT024597.1">
    <property type="protein sequence ID" value="CLYHEMP024597.1"/>
    <property type="gene ID" value="CLYHEMG024597"/>
</dbReference>
<keyword evidence="12" id="KW-1185">Reference proteome</keyword>
<evidence type="ECO:0000256" key="8">
    <source>
        <dbReference type="PIRSR" id="PIRSR600101-2"/>
    </source>
</evidence>
<feature type="compositionally biased region" description="Basic and acidic residues" evidence="9">
    <location>
        <begin position="43"/>
        <end position="52"/>
    </location>
</feature>
<dbReference type="GO" id="GO:0005886">
    <property type="term" value="C:plasma membrane"/>
    <property type="evidence" value="ECO:0007669"/>
    <property type="project" value="TreeGrafter"/>
</dbReference>
<keyword evidence="1" id="KW-0645">Protease</keyword>
<evidence type="ECO:0000256" key="1">
    <source>
        <dbReference type="ARBA" id="ARBA00022670"/>
    </source>
</evidence>
<dbReference type="OrthoDB" id="1081007at2759"/>
<feature type="binding site" evidence="8">
    <location>
        <position position="661"/>
    </location>
    <ligand>
        <name>L-glutamate</name>
        <dbReference type="ChEBI" id="CHEBI:29985"/>
    </ligand>
</feature>
<evidence type="ECO:0000256" key="5">
    <source>
        <dbReference type="ARBA" id="ARBA00023315"/>
    </source>
</evidence>
<feature type="compositionally biased region" description="Polar residues" evidence="9">
    <location>
        <begin position="89"/>
        <end position="104"/>
    </location>
</feature>
<evidence type="ECO:0000256" key="3">
    <source>
        <dbReference type="ARBA" id="ARBA00022801"/>
    </source>
</evidence>
<dbReference type="GeneID" id="136814907"/>
<dbReference type="FunFam" id="3.60.20.40:FF:000001">
    <property type="entry name" value="Gamma-glutamyltranspeptidase 1"/>
    <property type="match status" value="1"/>
</dbReference>
<keyword evidence="6" id="KW-1202">Platelet aggregation activating toxin</keyword>
<evidence type="ECO:0000256" key="6">
    <source>
        <dbReference type="ARBA" id="ARBA00084097"/>
    </source>
</evidence>
<dbReference type="SUPFAM" id="SSF56235">
    <property type="entry name" value="N-terminal nucleophile aminohydrolases (Ntn hydrolases)"/>
    <property type="match status" value="1"/>
</dbReference>
<proteinExistence type="predicted"/>
<keyword evidence="5" id="KW-0012">Acyltransferase</keyword>
<evidence type="ECO:0000256" key="10">
    <source>
        <dbReference type="SAM" id="Phobius"/>
    </source>
</evidence>
<dbReference type="InterPro" id="IPR029055">
    <property type="entry name" value="Ntn_hydrolases_N"/>
</dbReference>
<dbReference type="Gene3D" id="3.60.20.40">
    <property type="match status" value="1"/>
</dbReference>
<dbReference type="GO" id="GO:0006508">
    <property type="term" value="P:proteolysis"/>
    <property type="evidence" value="ECO:0007669"/>
    <property type="project" value="UniProtKB-KW"/>
</dbReference>
<feature type="active site" description="Nucleophile" evidence="7">
    <location>
        <position position="619"/>
    </location>
</feature>
<dbReference type="PRINTS" id="PR01210">
    <property type="entry name" value="GGTRANSPTASE"/>
</dbReference>
<dbReference type="FunFam" id="1.10.246.130:FF:000005">
    <property type="entry name" value="Gamma-glutamyltranspeptidase 1, putative"/>
    <property type="match status" value="1"/>
</dbReference>
<feature type="binding site" evidence="8">
    <location>
        <begin position="637"/>
        <end position="639"/>
    </location>
    <ligand>
        <name>L-glutamate</name>
        <dbReference type="ChEBI" id="CHEBI:29985"/>
    </ligand>
</feature>
<feature type="binding site" evidence="8">
    <location>
        <position position="710"/>
    </location>
    <ligand>
        <name>L-glutamate</name>
        <dbReference type="ChEBI" id="CHEBI:29985"/>
    </ligand>
</feature>
<feature type="compositionally biased region" description="Polar residues" evidence="9">
    <location>
        <begin position="185"/>
        <end position="194"/>
    </location>
</feature>
<feature type="region of interest" description="Disordered" evidence="9">
    <location>
        <begin position="172"/>
        <end position="201"/>
    </location>
</feature>
<name>A0A7M5XJG4_9CNID</name>
<keyword evidence="6" id="KW-1199">Hemostasis impairing toxin</keyword>
<feature type="region of interest" description="Disordered" evidence="9">
    <location>
        <begin position="1"/>
        <end position="70"/>
    </location>
</feature>
<organism evidence="11 12">
    <name type="scientific">Clytia hemisphaerica</name>
    <dbReference type="NCBI Taxonomy" id="252671"/>
    <lineage>
        <taxon>Eukaryota</taxon>
        <taxon>Metazoa</taxon>
        <taxon>Cnidaria</taxon>
        <taxon>Hydrozoa</taxon>
        <taxon>Hydroidolina</taxon>
        <taxon>Leptothecata</taxon>
        <taxon>Obeliida</taxon>
        <taxon>Clytiidae</taxon>
        <taxon>Clytia</taxon>
    </lineage>
</organism>
<feature type="region of interest" description="Disordered" evidence="9">
    <location>
        <begin position="83"/>
        <end position="104"/>
    </location>
</feature>
<dbReference type="AlphaFoldDB" id="A0A7M5XJG4"/>
<keyword evidence="10" id="KW-0812">Transmembrane</keyword>
<sequence>MAGERSKERIFALTSHGPISISPPPSDSSNLMNGNQCTPQGGIDREGRKGDTSLEPYHWSDEDLPLGDVNKTKDSSINDFLYGGRNVTDGGSRTSNDVPDITNNTRDEAEISDFLQENKMVASQGEDGGISVDEEGKTKETIESVDKKERTFSDGYFDQSIEKIYDRYNKRKLDPSEDTEGASFPDSSTSSDEQPTGCFDRTKEDEIEKPFFQRCIQKKYIVLATTALSMLLALTTAIILTINVFHVTDSQHNHARHFHGDQRKTADSAEMYQKASIASDSGNCSRIGSDILKQNGSAVDAAITVCFCIGVANRYSSGIGGGGYMLIYNRENKTFEALDFREAAPGRIKSNFYDKDYNASRYGGMSIGVPGEVKGLYTAWKKYGKLPWKDLVQPSVDLAANGIPASQALIDIIELMDKHIQVDPGLSNLYLDKLGDRIKLGTNVIDKELANTLAIIRDDPMDFYSGDLAARVVHDVREAGGVISFDDLERFEVRQTDVIQSTIDNLNIHSLGAPSGGPVVMAIINILKGYNFKRDDMENPHKQPLTYHRIIEAMKFAFGEKAREGDPKFNPGYEKALMTNMTSEELGSKFRRLINDTSTLDLDNYYGDEYFMLPNESGTTHVSVIAENGDAVAVSTTINEWFGSTNRSSITGIIYNNEMNDFTIPQENQTMPAAPWNGVRSGKRPASSMSPLILTDNSGNVKMVVGGVGGKRIIPAVAQVIMNKVWFEDDLGRAITRPRVYNFLQPPLTYVEGKSLETNLKSFLQKCNQSYEVVDPYNYAAVQAVYVEKQEGGIYAKSDWRKISGHSAGY</sequence>
<accession>A0A7M5XJG4</accession>
<reference evidence="11" key="1">
    <citation type="submission" date="2021-01" db="UniProtKB">
        <authorList>
            <consortium name="EnsemblMetazoa"/>
        </authorList>
    </citation>
    <scope>IDENTIFICATION</scope>
</reference>
<keyword evidence="10" id="KW-1133">Transmembrane helix</keyword>
<evidence type="ECO:0000256" key="7">
    <source>
        <dbReference type="PIRSR" id="PIRSR600101-1"/>
    </source>
</evidence>
<dbReference type="PANTHER" id="PTHR11686">
    <property type="entry name" value="GAMMA GLUTAMYL TRANSPEPTIDASE"/>
    <property type="match status" value="1"/>
</dbReference>
<dbReference type="Pfam" id="PF01019">
    <property type="entry name" value="G_glu_transpept"/>
    <property type="match status" value="1"/>
</dbReference>
<feature type="compositionally biased region" description="Polar residues" evidence="9">
    <location>
        <begin position="30"/>
        <end position="39"/>
    </location>
</feature>
<evidence type="ECO:0000256" key="2">
    <source>
        <dbReference type="ARBA" id="ARBA00022679"/>
    </source>
</evidence>
<keyword evidence="4" id="KW-0325">Glycoprotein</keyword>
<keyword evidence="3" id="KW-0378">Hydrolase</keyword>
<dbReference type="Proteomes" id="UP000594262">
    <property type="component" value="Unplaced"/>
</dbReference>
<feature type="binding site" evidence="8">
    <location>
        <position position="341"/>
    </location>
    <ligand>
        <name>L-glutamate</name>
        <dbReference type="ChEBI" id="CHEBI:29985"/>
    </ligand>
</feature>
<keyword evidence="6" id="KW-0800">Toxin</keyword>
<dbReference type="InterPro" id="IPR000101">
    <property type="entry name" value="GGT_peptidase"/>
</dbReference>
<evidence type="ECO:0000313" key="12">
    <source>
        <dbReference type="Proteomes" id="UP000594262"/>
    </source>
</evidence>
<dbReference type="InterPro" id="IPR043138">
    <property type="entry name" value="GGT_lsub"/>
</dbReference>
<evidence type="ECO:0000313" key="11">
    <source>
        <dbReference type="EnsemblMetazoa" id="CLYHEMP024597.1"/>
    </source>
</evidence>
<dbReference type="RefSeq" id="XP_066927431.1">
    <property type="nucleotide sequence ID" value="XM_067071330.1"/>
</dbReference>
<dbReference type="InterPro" id="IPR043137">
    <property type="entry name" value="GGT_ssub_C"/>
</dbReference>
<keyword evidence="10" id="KW-0472">Membrane</keyword>
<protein>
    <submittedName>
        <fullName evidence="11">Uncharacterized protein</fullName>
    </submittedName>
</protein>
<dbReference type="Gene3D" id="1.10.246.130">
    <property type="match status" value="1"/>
</dbReference>
<dbReference type="PANTHER" id="PTHR11686:SF9">
    <property type="entry name" value="RE13973P"/>
    <property type="match status" value="1"/>
</dbReference>
<dbReference type="GO" id="GO:0036374">
    <property type="term" value="F:glutathione hydrolase activity"/>
    <property type="evidence" value="ECO:0007669"/>
    <property type="project" value="InterPro"/>
</dbReference>
<feature type="transmembrane region" description="Helical" evidence="10">
    <location>
        <begin position="220"/>
        <end position="245"/>
    </location>
</feature>
<feature type="binding site" evidence="8">
    <location>
        <begin position="687"/>
        <end position="688"/>
    </location>
    <ligand>
        <name>L-glutamate</name>
        <dbReference type="ChEBI" id="CHEBI:29985"/>
    </ligand>
</feature>
<dbReference type="GO" id="GO:0016746">
    <property type="term" value="F:acyltransferase activity"/>
    <property type="evidence" value="ECO:0007669"/>
    <property type="project" value="UniProtKB-KW"/>
</dbReference>
<evidence type="ECO:0000256" key="9">
    <source>
        <dbReference type="SAM" id="MobiDB-lite"/>
    </source>
</evidence>
<evidence type="ECO:0000256" key="4">
    <source>
        <dbReference type="ARBA" id="ARBA00023180"/>
    </source>
</evidence>
<keyword evidence="2" id="KW-0808">Transferase</keyword>
<feature type="compositionally biased region" description="Basic and acidic residues" evidence="9">
    <location>
        <begin position="1"/>
        <end position="10"/>
    </location>
</feature>